<evidence type="ECO:0000256" key="5">
    <source>
        <dbReference type="ARBA" id="ARBA00022842"/>
    </source>
</evidence>
<evidence type="ECO:0000256" key="6">
    <source>
        <dbReference type="ARBA" id="ARBA00023235"/>
    </source>
</evidence>
<evidence type="ECO:0000259" key="8">
    <source>
        <dbReference type="Pfam" id="PF00408"/>
    </source>
</evidence>
<feature type="domain" description="Alpha-D-phosphohexomutase alpha/beta/alpha" evidence="9">
    <location>
        <begin position="39"/>
        <end position="179"/>
    </location>
</feature>
<dbReference type="InterPro" id="IPR005846">
    <property type="entry name" value="A-D-PHexomutase_a/b/a-III"/>
</dbReference>
<keyword evidence="4 7" id="KW-0479">Metal-binding</keyword>
<proteinExistence type="inferred from homology"/>
<evidence type="ECO:0000256" key="2">
    <source>
        <dbReference type="ARBA" id="ARBA00010231"/>
    </source>
</evidence>
<organism evidence="12 13">
    <name type="scientific">Candidatus Avisuccinivibrio stercorigallinarum</name>
    <dbReference type="NCBI Taxonomy" id="2840704"/>
    <lineage>
        <taxon>Bacteria</taxon>
        <taxon>Pseudomonadati</taxon>
        <taxon>Pseudomonadota</taxon>
        <taxon>Gammaproteobacteria</taxon>
        <taxon>Aeromonadales</taxon>
        <taxon>Succinivibrionaceae</taxon>
        <taxon>Succinivibrionaceae incertae sedis</taxon>
        <taxon>Candidatus Avisuccinivibrio</taxon>
    </lineage>
</organism>
<dbReference type="Proteomes" id="UP000823631">
    <property type="component" value="Unassembled WGS sequence"/>
</dbReference>
<dbReference type="GO" id="GO:0008973">
    <property type="term" value="F:phosphopentomutase activity"/>
    <property type="evidence" value="ECO:0007669"/>
    <property type="project" value="TreeGrafter"/>
</dbReference>
<dbReference type="PRINTS" id="PR00509">
    <property type="entry name" value="PGMPMM"/>
</dbReference>
<dbReference type="EC" id="5.4.2.2" evidence="12"/>
<feature type="domain" description="Alpha-D-phosphohexomutase C-terminal" evidence="8">
    <location>
        <begin position="486"/>
        <end position="535"/>
    </location>
</feature>
<dbReference type="AlphaFoldDB" id="A0A9D9GU15"/>
<dbReference type="PANTHER" id="PTHR45745:SF1">
    <property type="entry name" value="PHOSPHOGLUCOMUTASE 2B-RELATED"/>
    <property type="match status" value="1"/>
</dbReference>
<dbReference type="Pfam" id="PF02880">
    <property type="entry name" value="PGM_PMM_III"/>
    <property type="match status" value="1"/>
</dbReference>
<keyword evidence="6 12" id="KW-0413">Isomerase</keyword>
<dbReference type="InterPro" id="IPR036900">
    <property type="entry name" value="A-D-PHexomutase_C_sf"/>
</dbReference>
<comment type="cofactor">
    <cofactor evidence="1">
        <name>Mg(2+)</name>
        <dbReference type="ChEBI" id="CHEBI:18420"/>
    </cofactor>
</comment>
<sequence>MGRRSGIRADHFELANIQRLSALYYEMLPDADNPLNEVVFGTSGHRGTPLNASFTQKHIEAITQAIVQQRRKCHITGPLFIGLDTHALSECALHTALEVLCANEVETVVQNDFAYTPTPVISREIVRWNLSHPDRPADGIIITPSHNPPQDGGFKYNPPHGGPASPEYTAPIAAAANEILKNGCKAVHRLTWQQTQGSPCLHFKDMRTPYVTELASVINLQDIAGSGLKIAVNPQGGASLLYWDQIAEQYQLNLEVINRRIDPTFSFMPYDYDDNIRMDCMSPYTMQPLIELKDKFDFCIANDPDADRHGIVTRQGLLNSNKYLCSIIHYLCRSRQNWPADAAVGKTIGASIMMDKIIEDAGRKVFETPIGFKWFSGGLFRRELVFGCEESAGASYLDLNGRPFTTDKDGFLAGLIGAEMCAVSGLSADDYYARLTGRFGTPYYGRIDAITTPEGKQAFAKLTEKSVTSTMLAGQPIKAVMTRAPGNQAPIGGIKVLAENCWFSARPSGTENIYKIYFESFISPEHLQQVREDAVNIVNHAIKS</sequence>
<dbReference type="SUPFAM" id="SSF55957">
    <property type="entry name" value="Phosphoglucomutase, C-terminal domain"/>
    <property type="match status" value="1"/>
</dbReference>
<dbReference type="Gene3D" id="3.30.310.50">
    <property type="entry name" value="Alpha-D-phosphohexomutase, C-terminal domain"/>
    <property type="match status" value="1"/>
</dbReference>
<dbReference type="SUPFAM" id="SSF53738">
    <property type="entry name" value="Phosphoglucomutase, first 3 domains"/>
    <property type="match status" value="3"/>
</dbReference>
<evidence type="ECO:0000256" key="7">
    <source>
        <dbReference type="RuleBase" id="RU004326"/>
    </source>
</evidence>
<reference evidence="12" key="2">
    <citation type="journal article" date="2021" name="PeerJ">
        <title>Extensive microbial diversity within the chicken gut microbiome revealed by metagenomics and culture.</title>
        <authorList>
            <person name="Gilroy R."/>
            <person name="Ravi A."/>
            <person name="Getino M."/>
            <person name="Pursley I."/>
            <person name="Horton D.L."/>
            <person name="Alikhan N.F."/>
            <person name="Baker D."/>
            <person name="Gharbi K."/>
            <person name="Hall N."/>
            <person name="Watson M."/>
            <person name="Adriaenssens E.M."/>
            <person name="Foster-Nyarko E."/>
            <person name="Jarju S."/>
            <person name="Secka A."/>
            <person name="Antonio M."/>
            <person name="Oren A."/>
            <person name="Chaudhuri R.R."/>
            <person name="La Ragione R."/>
            <person name="Hildebrand F."/>
            <person name="Pallen M.J."/>
        </authorList>
    </citation>
    <scope>NUCLEOTIDE SEQUENCE</scope>
    <source>
        <strain evidence="12">17213</strain>
    </source>
</reference>
<dbReference type="Pfam" id="PF02878">
    <property type="entry name" value="PGM_PMM_I"/>
    <property type="match status" value="1"/>
</dbReference>
<evidence type="ECO:0000313" key="13">
    <source>
        <dbReference type="Proteomes" id="UP000823631"/>
    </source>
</evidence>
<evidence type="ECO:0000259" key="11">
    <source>
        <dbReference type="Pfam" id="PF02880"/>
    </source>
</evidence>
<gene>
    <name evidence="12" type="ORF">IAB19_05090</name>
</gene>
<evidence type="ECO:0000256" key="3">
    <source>
        <dbReference type="ARBA" id="ARBA00022553"/>
    </source>
</evidence>
<dbReference type="GO" id="GO:0000287">
    <property type="term" value="F:magnesium ion binding"/>
    <property type="evidence" value="ECO:0007669"/>
    <property type="project" value="InterPro"/>
</dbReference>
<dbReference type="InterPro" id="IPR016055">
    <property type="entry name" value="A-D-PHexomutase_a/b/a-I/II/III"/>
</dbReference>
<evidence type="ECO:0000256" key="1">
    <source>
        <dbReference type="ARBA" id="ARBA00001946"/>
    </source>
</evidence>
<feature type="domain" description="Alpha-D-phosphohexomutase alpha/beta/alpha" evidence="11">
    <location>
        <begin position="319"/>
        <end position="436"/>
    </location>
</feature>
<keyword evidence="3" id="KW-0597">Phosphoprotein</keyword>
<dbReference type="InterPro" id="IPR005845">
    <property type="entry name" value="A-D-PHexomutase_a/b/a-II"/>
</dbReference>
<keyword evidence="5 7" id="KW-0460">Magnesium</keyword>
<dbReference type="Pfam" id="PF02879">
    <property type="entry name" value="PGM_PMM_II"/>
    <property type="match status" value="1"/>
</dbReference>
<dbReference type="EMBL" id="JADINH010000109">
    <property type="protein sequence ID" value="MBO8415735.1"/>
    <property type="molecule type" value="Genomic_DNA"/>
</dbReference>
<accession>A0A9D9GU15</accession>
<evidence type="ECO:0000256" key="4">
    <source>
        <dbReference type="ARBA" id="ARBA00022723"/>
    </source>
</evidence>
<name>A0A9D9GU15_9GAMM</name>
<dbReference type="GO" id="GO:0004614">
    <property type="term" value="F:phosphoglucomutase activity"/>
    <property type="evidence" value="ECO:0007669"/>
    <property type="project" value="UniProtKB-EC"/>
</dbReference>
<reference evidence="12" key="1">
    <citation type="submission" date="2020-10" db="EMBL/GenBank/DDBJ databases">
        <authorList>
            <person name="Gilroy R."/>
        </authorList>
    </citation>
    <scope>NUCLEOTIDE SEQUENCE</scope>
    <source>
        <strain evidence="12">17213</strain>
    </source>
</reference>
<comment type="similarity">
    <text evidence="2 7">Belongs to the phosphohexose mutase family.</text>
</comment>
<comment type="caution">
    <text evidence="12">The sequence shown here is derived from an EMBL/GenBank/DDBJ whole genome shotgun (WGS) entry which is preliminary data.</text>
</comment>
<dbReference type="PROSITE" id="PS00710">
    <property type="entry name" value="PGM_PMM"/>
    <property type="match status" value="1"/>
</dbReference>
<protein>
    <submittedName>
        <fullName evidence="12">Alpha-D-glucose phosphate-specific phosphoglucomutase</fullName>
        <ecNumber evidence="12">5.4.2.2</ecNumber>
    </submittedName>
</protein>
<dbReference type="InterPro" id="IPR016066">
    <property type="entry name" value="A-D-PHexomutase_CS"/>
</dbReference>
<feature type="domain" description="Alpha-D-phosphohexomutase alpha/beta/alpha" evidence="10">
    <location>
        <begin position="209"/>
        <end position="316"/>
    </location>
</feature>
<dbReference type="GO" id="GO:0005975">
    <property type="term" value="P:carbohydrate metabolic process"/>
    <property type="evidence" value="ECO:0007669"/>
    <property type="project" value="InterPro"/>
</dbReference>
<evidence type="ECO:0000259" key="9">
    <source>
        <dbReference type="Pfam" id="PF02878"/>
    </source>
</evidence>
<dbReference type="InterPro" id="IPR005844">
    <property type="entry name" value="A-D-PHexomutase_a/b/a-I"/>
</dbReference>
<dbReference type="Pfam" id="PF00408">
    <property type="entry name" value="PGM_PMM_IV"/>
    <property type="match status" value="1"/>
</dbReference>
<evidence type="ECO:0000313" key="12">
    <source>
        <dbReference type="EMBL" id="MBO8415735.1"/>
    </source>
</evidence>
<evidence type="ECO:0000259" key="10">
    <source>
        <dbReference type="Pfam" id="PF02879"/>
    </source>
</evidence>
<dbReference type="GO" id="GO:0006166">
    <property type="term" value="P:purine ribonucleoside salvage"/>
    <property type="evidence" value="ECO:0007669"/>
    <property type="project" value="TreeGrafter"/>
</dbReference>
<dbReference type="PANTHER" id="PTHR45745">
    <property type="entry name" value="PHOSPHOMANNOMUTASE 45A"/>
    <property type="match status" value="1"/>
</dbReference>
<dbReference type="InterPro" id="IPR005843">
    <property type="entry name" value="A-D-PHexomutase_C"/>
</dbReference>
<dbReference type="Gene3D" id="3.40.120.10">
    <property type="entry name" value="Alpha-D-Glucose-1,6-Bisphosphate, subunit A, domain 3"/>
    <property type="match status" value="3"/>
</dbReference>
<dbReference type="InterPro" id="IPR005841">
    <property type="entry name" value="Alpha-D-phosphohexomutase_SF"/>
</dbReference>